<sequence length="186" mass="20906">MRIFRGVLISGKKDGTNEKREETRKNEGKLTDWEEILWHRAVGFDNSAGTEGPLTRVSTHAAISSWREGRSIDQQHNSGPSKSPQGRESLTVSNSKHRQVKARATDFLKLLFHIDSWYGLRHSPKLAFLAIFDDNNLKRVNIARSVENCPRRAGYLKSSSGNAVLNNGGVQEDDLRHVAKDRNGET</sequence>
<keyword evidence="3" id="KW-1185">Reference proteome</keyword>
<gene>
    <name evidence="2" type="ORF">LAZ67_8003856</name>
</gene>
<organism evidence="2 3">
    <name type="scientific">Cordylochernes scorpioides</name>
    <dbReference type="NCBI Taxonomy" id="51811"/>
    <lineage>
        <taxon>Eukaryota</taxon>
        <taxon>Metazoa</taxon>
        <taxon>Ecdysozoa</taxon>
        <taxon>Arthropoda</taxon>
        <taxon>Chelicerata</taxon>
        <taxon>Arachnida</taxon>
        <taxon>Pseudoscorpiones</taxon>
        <taxon>Cheliferoidea</taxon>
        <taxon>Chernetidae</taxon>
        <taxon>Cordylochernes</taxon>
    </lineage>
</organism>
<proteinExistence type="predicted"/>
<feature type="region of interest" description="Disordered" evidence="1">
    <location>
        <begin position="1"/>
        <end position="27"/>
    </location>
</feature>
<feature type="compositionally biased region" description="Polar residues" evidence="1">
    <location>
        <begin position="74"/>
        <end position="94"/>
    </location>
</feature>
<feature type="region of interest" description="Disordered" evidence="1">
    <location>
        <begin position="67"/>
        <end position="97"/>
    </location>
</feature>
<protein>
    <submittedName>
        <fullName evidence="2">Uncharacterized protein</fullName>
    </submittedName>
</protein>
<dbReference type="EMBL" id="CP092870">
    <property type="protein sequence ID" value="UYV71613.1"/>
    <property type="molecule type" value="Genomic_DNA"/>
</dbReference>
<accession>A0ABY6KRY2</accession>
<reference evidence="2 3" key="1">
    <citation type="submission" date="2022-01" db="EMBL/GenBank/DDBJ databases">
        <title>A chromosomal length assembly of Cordylochernes scorpioides.</title>
        <authorList>
            <person name="Zeh D."/>
            <person name="Zeh J."/>
        </authorList>
    </citation>
    <scope>NUCLEOTIDE SEQUENCE [LARGE SCALE GENOMIC DNA]</scope>
    <source>
        <strain evidence="2">IN4F17</strain>
        <tissue evidence="2">Whole Body</tissue>
    </source>
</reference>
<name>A0ABY6KRY2_9ARAC</name>
<evidence type="ECO:0000313" key="2">
    <source>
        <dbReference type="EMBL" id="UYV71613.1"/>
    </source>
</evidence>
<evidence type="ECO:0000256" key="1">
    <source>
        <dbReference type="SAM" id="MobiDB-lite"/>
    </source>
</evidence>
<feature type="compositionally biased region" description="Basic and acidic residues" evidence="1">
    <location>
        <begin position="11"/>
        <end position="27"/>
    </location>
</feature>
<dbReference type="Proteomes" id="UP001235939">
    <property type="component" value="Chromosome 08"/>
</dbReference>
<evidence type="ECO:0000313" key="3">
    <source>
        <dbReference type="Proteomes" id="UP001235939"/>
    </source>
</evidence>